<dbReference type="PANTHER" id="PTHR33932:SF4">
    <property type="entry name" value="NA(+)_H(+) ANTIPORTER SUBUNIT B"/>
    <property type="match status" value="1"/>
</dbReference>
<dbReference type="Proteomes" id="UP001501166">
    <property type="component" value="Unassembled WGS sequence"/>
</dbReference>
<reference evidence="10" key="1">
    <citation type="journal article" date="2019" name="Int. J. Syst. Evol. Microbiol.">
        <title>The Global Catalogue of Microorganisms (GCM) 10K type strain sequencing project: providing services to taxonomists for standard genome sequencing and annotation.</title>
        <authorList>
            <consortium name="The Broad Institute Genomics Platform"/>
            <consortium name="The Broad Institute Genome Sequencing Center for Infectious Disease"/>
            <person name="Wu L."/>
            <person name="Ma J."/>
        </authorList>
    </citation>
    <scope>NUCLEOTIDE SEQUENCE [LARGE SCALE GENOMIC DNA]</scope>
    <source>
        <strain evidence="10">JCM 12662</strain>
    </source>
</reference>
<name>A0ABP3HCV5_9LACT</name>
<dbReference type="EMBL" id="BAAACW010000128">
    <property type="protein sequence ID" value="GAA0367930.1"/>
    <property type="molecule type" value="Genomic_DNA"/>
</dbReference>
<evidence type="ECO:0000313" key="10">
    <source>
        <dbReference type="Proteomes" id="UP001501166"/>
    </source>
</evidence>
<dbReference type="InterPro" id="IPR007182">
    <property type="entry name" value="MnhB"/>
</dbReference>
<comment type="similarity">
    <text evidence="2">Belongs to the CPA3 antiporters (TC 2.A.63) subunit B family.</text>
</comment>
<dbReference type="InterPro" id="IPR050622">
    <property type="entry name" value="CPA3_antiporter_subunitB"/>
</dbReference>
<evidence type="ECO:0000256" key="7">
    <source>
        <dbReference type="SAM" id="Phobius"/>
    </source>
</evidence>
<evidence type="ECO:0000259" key="8">
    <source>
        <dbReference type="Pfam" id="PF04039"/>
    </source>
</evidence>
<comment type="caution">
    <text evidence="9">The sequence shown here is derived from an EMBL/GenBank/DDBJ whole genome shotgun (WGS) entry which is preliminary data.</text>
</comment>
<proteinExistence type="inferred from homology"/>
<dbReference type="PANTHER" id="PTHR33932">
    <property type="entry name" value="NA(+)/H(+) ANTIPORTER SUBUNIT B"/>
    <property type="match status" value="1"/>
</dbReference>
<evidence type="ECO:0000256" key="6">
    <source>
        <dbReference type="ARBA" id="ARBA00023136"/>
    </source>
</evidence>
<keyword evidence="3" id="KW-1003">Cell membrane</keyword>
<evidence type="ECO:0000256" key="2">
    <source>
        <dbReference type="ARBA" id="ARBA00009425"/>
    </source>
</evidence>
<feature type="transmembrane region" description="Helical" evidence="7">
    <location>
        <begin position="69"/>
        <end position="89"/>
    </location>
</feature>
<feature type="domain" description="Na+/H+ antiporter MnhB subunit-related protein" evidence="8">
    <location>
        <begin position="115"/>
        <end position="220"/>
    </location>
</feature>
<feature type="transmembrane region" description="Helical" evidence="7">
    <location>
        <begin position="7"/>
        <end position="28"/>
    </location>
</feature>
<protein>
    <recommendedName>
        <fullName evidence="8">Na+/H+ antiporter MnhB subunit-related protein domain-containing protein</fullName>
    </recommendedName>
</protein>
<evidence type="ECO:0000256" key="4">
    <source>
        <dbReference type="ARBA" id="ARBA00022692"/>
    </source>
</evidence>
<dbReference type="Pfam" id="PF04039">
    <property type="entry name" value="MnhB"/>
    <property type="match status" value="1"/>
</dbReference>
<evidence type="ECO:0000256" key="5">
    <source>
        <dbReference type="ARBA" id="ARBA00022989"/>
    </source>
</evidence>
<dbReference type="RefSeq" id="WP_343756216.1">
    <property type="nucleotide sequence ID" value="NZ_BAAACW010000128.1"/>
</dbReference>
<feature type="transmembrane region" description="Helical" evidence="7">
    <location>
        <begin position="201"/>
        <end position="228"/>
    </location>
</feature>
<keyword evidence="5 7" id="KW-1133">Transmembrane helix</keyword>
<keyword evidence="4 7" id="KW-0812">Transmembrane</keyword>
<keyword evidence="6 7" id="KW-0472">Membrane</keyword>
<gene>
    <name evidence="9" type="ORF">GCM10008932_19730</name>
</gene>
<feature type="transmembrane region" description="Helical" evidence="7">
    <location>
        <begin position="137"/>
        <end position="158"/>
    </location>
</feature>
<accession>A0ABP3HCV5</accession>
<evidence type="ECO:0000256" key="1">
    <source>
        <dbReference type="ARBA" id="ARBA00004651"/>
    </source>
</evidence>
<keyword evidence="10" id="KW-1185">Reference proteome</keyword>
<feature type="transmembrane region" description="Helical" evidence="7">
    <location>
        <begin position="170"/>
        <end position="189"/>
    </location>
</feature>
<organism evidence="9 10">
    <name type="scientific">Alkalibacterium iburiense</name>
    <dbReference type="NCBI Taxonomy" id="290589"/>
    <lineage>
        <taxon>Bacteria</taxon>
        <taxon>Bacillati</taxon>
        <taxon>Bacillota</taxon>
        <taxon>Bacilli</taxon>
        <taxon>Lactobacillales</taxon>
        <taxon>Carnobacteriaceae</taxon>
        <taxon>Alkalibacterium</taxon>
    </lineage>
</organism>
<sequence>MIKNRRWIKVVDLVLVGIGIGAVLFLYLNYSEQLNTPVKDWIVDNYYRVTGAENGVTAIYLNFRMFDTIFEALMLLVCIMEVINISGSGGKKRQDNVEEIGLGHPKGSDFVIYPMRVVYPLSLFYGIYLILNGHISPGGGFQGGTVLATVFIIRYIIYPKQLINIDQLEKLEFMLFLGIILVPAFSIFMEIPLINQLLPDQVYLIIMNTLIGLKVFAGFSIIINWFIYYEGAEQTESKHEEHT</sequence>
<evidence type="ECO:0000313" key="9">
    <source>
        <dbReference type="EMBL" id="GAA0367930.1"/>
    </source>
</evidence>
<feature type="transmembrane region" description="Helical" evidence="7">
    <location>
        <begin position="110"/>
        <end position="131"/>
    </location>
</feature>
<comment type="subcellular location">
    <subcellularLocation>
        <location evidence="1">Cell membrane</location>
        <topology evidence="1">Multi-pass membrane protein</topology>
    </subcellularLocation>
</comment>
<evidence type="ECO:0000256" key="3">
    <source>
        <dbReference type="ARBA" id="ARBA00022475"/>
    </source>
</evidence>